<sequence>MMTEKYYTLPSSSSSSSSSFCYSTIYHSSSTTNHIHDIKNHLNFQKNISSLYEPPTTTDMKLLIGQQPTVRTHSLHDVQERIDYFEKKKLIDDNEHKLQEKVLSNPSSTSSAETLQSVIANTLQQTFFNGESYGSAVSRTMMNSTNGNNNQSIAKRRSLSSGNLFASNEQKRFNRYSSSLSKRVRTYSLSNHLTMAITAITSFSEEQPTEPQETMSMDYENTYFYPEETTRFDDGLSLTTITSNIPAKITNTQHDTSVCSDTTVFQSDTDENSDVMISAVKHYGNTYDINMTPDLQNENNANNDEQIIRIRLSLTPPDQHFSGMVHATKYTVVKEKECLSDYGNTKHYIEHNNKIRSNVDNVSLNKSMTSSMQHDHCRRISADDEQLNQQEKRTNDNINDSNTVNQQAIVQSIKMNNGIEMMTQQETSGSGSGSGGGDDDDDDGHYSDESNYSEDLRYSSDAARNSCTSDDLNNTSSTLRQEAISITRVRCKRRKTWIRSPSSPTRSPNNNNNSKPISYLQQRRLKTNLIQPFLSNNQVDETDACQNINSNSTTTPKTSTRIERTMLLHNNSLNCNTNQNKNIETSSYNFIPINNNNHHHHTIKTDESSLLNISSTSYQDTSSPKINKKTNEYYSSSLSPIKHLLNESIDSNIEIIQMDEQECILEIVDGVLTIVPKDKSISSSIDSTKDKKRINHNSSKYQNQRSSSIASSASTPSLSEQEPERDESSSISSSKPYHIVLQDNSITKPSSFLQTDPPSDVLDLFSAPITSKNQKNLLDDSLSSVSSYSAQITPEIKKQQQQTSIPRSSSPIHTKSKSSSSKSKTTTADTSSSSVENQTRSNKNTLLSELLQTVKKSPPSTNETEIEKPKSNSSSLSKTESTSTPKPINKDRINEFASLLSSSVHLSQPQTIQKPIKSSTTTTKTKSSSSSTIRSEERSSSSIPSANTERDERESYHTVKSNNSEENQTKKHIDARYNERLDDRGSIKVKTANIKALFEQKISDTNKALSQSSEHLLHLTEVKQQQQHHKKVPISYGSLKRNIPNYPQTGSNNNNRRQSYNQDTLPMNKYTDHIVGTKDVVIEDKQPENALSKAIRRNTTESVVYSTTTDPSANASMSPTNGYYSETLIAREIRQTKQKEEELKRQRKKCGFIEDGSGIMSNSTNDSIKSESTLSTNQSVKNSSFLSNLDFFTSKAANNSSTESISSPRRSIVSIQNHTFEPQQDDSKQMHTIVSQELNRFNDNGVSINRTSSTNGILPRSTSNQNILATQNSNNIIQREIEAIRAKEAELRQLGRIQHTSDEHADPRKYQELVSTLPKSQSIQTISTGKIRRDSENQQLSRSHGPTNGLFKPKLTNNNNSPLSSVRNKFPSPNPHAPIVSSTNKIADYSKLSTTDRLEYEKRQCQEREQELKKQRSSISASTSSTNTTINGDSGNVSQEEHDDDQERYFDKIERLKRTENEKAQAPLVRPPKKLDMSQKWEQMMANKIDD</sequence>
<dbReference type="OrthoDB" id="10039710at2759"/>
<feature type="compositionally biased region" description="Polar residues" evidence="1">
    <location>
        <begin position="904"/>
        <end position="913"/>
    </location>
</feature>
<feature type="compositionally biased region" description="Basic and acidic residues" evidence="1">
    <location>
        <begin position="1403"/>
        <end position="1414"/>
    </location>
</feature>
<gene>
    <name evidence="2" type="ORF">VCS650_LOCUS39249</name>
</gene>
<feature type="region of interest" description="Disordered" evidence="1">
    <location>
        <begin position="682"/>
        <end position="736"/>
    </location>
</feature>
<dbReference type="Proteomes" id="UP000663891">
    <property type="component" value="Unassembled WGS sequence"/>
</dbReference>
<feature type="compositionally biased region" description="Low complexity" evidence="1">
    <location>
        <begin position="871"/>
        <end position="887"/>
    </location>
</feature>
<feature type="compositionally biased region" description="Low complexity" evidence="1">
    <location>
        <begin position="706"/>
        <end position="719"/>
    </location>
</feature>
<name>A0A815PCP5_9BILA</name>
<protein>
    <submittedName>
        <fullName evidence="2">Uncharacterized protein</fullName>
    </submittedName>
</protein>
<feature type="region of interest" description="Disordered" evidence="1">
    <location>
        <begin position="495"/>
        <end position="515"/>
    </location>
</feature>
<feature type="compositionally biased region" description="Polar residues" evidence="1">
    <location>
        <begin position="1337"/>
        <end position="1346"/>
    </location>
</feature>
<feature type="compositionally biased region" description="Low complexity" evidence="1">
    <location>
        <begin position="1051"/>
        <end position="1062"/>
    </location>
</feature>
<accession>A0A815PCP5</accession>
<feature type="compositionally biased region" description="Basic and acidic residues" evidence="1">
    <location>
        <begin position="444"/>
        <end position="458"/>
    </location>
</feature>
<evidence type="ECO:0000313" key="2">
    <source>
        <dbReference type="EMBL" id="CAF1447141.1"/>
    </source>
</evidence>
<comment type="caution">
    <text evidence="2">The sequence shown here is derived from an EMBL/GenBank/DDBJ whole genome shotgun (WGS) entry which is preliminary data.</text>
</comment>
<evidence type="ECO:0000313" key="3">
    <source>
        <dbReference type="Proteomes" id="UP000663891"/>
    </source>
</evidence>
<feature type="compositionally biased region" description="Polar residues" evidence="1">
    <location>
        <begin position="835"/>
        <end position="863"/>
    </location>
</feature>
<feature type="compositionally biased region" description="Basic and acidic residues" evidence="1">
    <location>
        <begin position="1445"/>
        <end position="1463"/>
    </location>
</feature>
<dbReference type="EMBL" id="CAJNON010001274">
    <property type="protein sequence ID" value="CAF1447141.1"/>
    <property type="molecule type" value="Genomic_DNA"/>
</dbReference>
<feature type="region of interest" description="Disordered" evidence="1">
    <location>
        <begin position="424"/>
        <end position="474"/>
    </location>
</feature>
<reference evidence="2" key="1">
    <citation type="submission" date="2021-02" db="EMBL/GenBank/DDBJ databases">
        <authorList>
            <person name="Nowell W R."/>
        </authorList>
    </citation>
    <scope>NUCLEOTIDE SEQUENCE</scope>
</reference>
<feature type="region of interest" description="Disordered" evidence="1">
    <location>
        <begin position="1403"/>
        <end position="1479"/>
    </location>
</feature>
<feature type="compositionally biased region" description="Low complexity" evidence="1">
    <location>
        <begin position="1417"/>
        <end position="1431"/>
    </location>
</feature>
<feature type="compositionally biased region" description="Polar residues" evidence="1">
    <location>
        <begin position="1355"/>
        <end position="1367"/>
    </location>
</feature>
<feature type="compositionally biased region" description="Low complexity" evidence="1">
    <location>
        <begin position="499"/>
        <end position="514"/>
    </location>
</feature>
<feature type="compositionally biased region" description="Polar residues" evidence="1">
    <location>
        <begin position="696"/>
        <end position="705"/>
    </location>
</feature>
<feature type="region of interest" description="Disordered" evidence="1">
    <location>
        <begin position="1023"/>
        <end position="1062"/>
    </location>
</feature>
<feature type="region of interest" description="Disordered" evidence="1">
    <location>
        <begin position="1313"/>
        <end position="1384"/>
    </location>
</feature>
<feature type="region of interest" description="Disordered" evidence="1">
    <location>
        <begin position="904"/>
        <end position="974"/>
    </location>
</feature>
<feature type="compositionally biased region" description="Polar residues" evidence="1">
    <location>
        <begin position="1313"/>
        <end position="1328"/>
    </location>
</feature>
<feature type="region of interest" description="Disordered" evidence="1">
    <location>
        <begin position="385"/>
        <end position="404"/>
    </location>
</feature>
<feature type="compositionally biased region" description="Low complexity" evidence="1">
    <location>
        <begin position="914"/>
        <end position="933"/>
    </location>
</feature>
<feature type="region of interest" description="Disordered" evidence="1">
    <location>
        <begin position="794"/>
        <end position="890"/>
    </location>
</feature>
<evidence type="ECO:0000256" key="1">
    <source>
        <dbReference type="SAM" id="MobiDB-lite"/>
    </source>
</evidence>
<proteinExistence type="predicted"/>
<organism evidence="2 3">
    <name type="scientific">Adineta steineri</name>
    <dbReference type="NCBI Taxonomy" id="433720"/>
    <lineage>
        <taxon>Eukaryota</taxon>
        <taxon>Metazoa</taxon>
        <taxon>Spiralia</taxon>
        <taxon>Gnathifera</taxon>
        <taxon>Rotifera</taxon>
        <taxon>Eurotatoria</taxon>
        <taxon>Bdelloidea</taxon>
        <taxon>Adinetida</taxon>
        <taxon>Adinetidae</taxon>
        <taxon>Adineta</taxon>
    </lineage>
</organism>
<feature type="compositionally biased region" description="Low complexity" evidence="1">
    <location>
        <begin position="808"/>
        <end position="834"/>
    </location>
</feature>
<feature type="compositionally biased region" description="Basic and acidic residues" evidence="1">
    <location>
        <begin position="948"/>
        <end position="957"/>
    </location>
</feature>
<feature type="compositionally biased region" description="Polar residues" evidence="1">
    <location>
        <begin position="462"/>
        <end position="474"/>
    </location>
</feature>